<feature type="compositionally biased region" description="Acidic residues" evidence="1">
    <location>
        <begin position="177"/>
        <end position="240"/>
    </location>
</feature>
<accession>I3RAH3</accession>
<feature type="region of interest" description="Disordered" evidence="1">
    <location>
        <begin position="534"/>
        <end position="555"/>
    </location>
</feature>
<evidence type="ECO:0000256" key="1">
    <source>
        <dbReference type="SAM" id="MobiDB-lite"/>
    </source>
</evidence>
<feature type="compositionally biased region" description="Basic and acidic residues" evidence="1">
    <location>
        <begin position="51"/>
        <end position="72"/>
    </location>
</feature>
<gene>
    <name evidence="2" type="ordered locus">HFX_6108</name>
</gene>
<feature type="compositionally biased region" description="Acidic residues" evidence="1">
    <location>
        <begin position="73"/>
        <end position="169"/>
    </location>
</feature>
<organism evidence="2 3">
    <name type="scientific">Haloferax mediterranei (strain ATCC 33500 / DSM 1411 / JCM 8866 / NBRC 14739 / NCIMB 2177 / R-4)</name>
    <name type="common">Halobacterium mediterranei</name>
    <dbReference type="NCBI Taxonomy" id="523841"/>
    <lineage>
        <taxon>Archaea</taxon>
        <taxon>Methanobacteriati</taxon>
        <taxon>Methanobacteriota</taxon>
        <taxon>Stenosarchaea group</taxon>
        <taxon>Halobacteria</taxon>
        <taxon>Halobacteriales</taxon>
        <taxon>Haloferacaceae</taxon>
        <taxon>Haloferax</taxon>
    </lineage>
</organism>
<keyword evidence="2" id="KW-0614">Plasmid</keyword>
<dbReference type="InterPro" id="IPR024079">
    <property type="entry name" value="MetalloPept_cat_dom_sf"/>
</dbReference>
<dbReference type="SUPFAM" id="SSF55486">
    <property type="entry name" value="Metalloproteases ('zincins'), catalytic domain"/>
    <property type="match status" value="1"/>
</dbReference>
<protein>
    <submittedName>
        <fullName evidence="2">Matrixin</fullName>
    </submittedName>
</protein>
<dbReference type="AlphaFoldDB" id="I3RAH3"/>
<feature type="region of interest" description="Disordered" evidence="1">
    <location>
        <begin position="51"/>
        <end position="241"/>
    </location>
</feature>
<dbReference type="EMBL" id="CP001871">
    <property type="protein sequence ID" value="AFK21233.1"/>
    <property type="molecule type" value="Genomic_DNA"/>
</dbReference>
<dbReference type="Gene3D" id="3.40.390.10">
    <property type="entry name" value="Collagenase (Catalytic Domain)"/>
    <property type="match status" value="1"/>
</dbReference>
<geneLocation type="plasmid" evidence="2 3">
    <name>pHM500</name>
</geneLocation>
<dbReference type="Proteomes" id="UP000006469">
    <property type="component" value="Plasmid pHM500"/>
</dbReference>
<reference evidence="2 3" key="1">
    <citation type="journal article" date="2012" name="J. Bacteriol.">
        <title>Complete genome sequence of the metabolically versatile halophilic archaeon Haloferax mediterranei, a poly(3-hydroxybutyrate-co-3-hydroxyvalerate) producer.</title>
        <authorList>
            <person name="Han J."/>
            <person name="Zhang F."/>
            <person name="Hou J."/>
            <person name="Liu X."/>
            <person name="Li M."/>
            <person name="Liu H."/>
            <person name="Cai L."/>
            <person name="Zhang B."/>
            <person name="Chen Y."/>
            <person name="Zhou J."/>
            <person name="Hu S."/>
            <person name="Xiang H."/>
        </authorList>
    </citation>
    <scope>NUCLEOTIDE SEQUENCE [LARGE SCALE GENOMIC DNA]</scope>
    <source>
        <strain evidence="3">ATCC 33500 / DSM 1411 / JCM 8866 / NBRC 14739 / NCIMB 2177 / R-4</strain>
        <plasmid evidence="3">pHM500</plasmid>
    </source>
</reference>
<evidence type="ECO:0000313" key="2">
    <source>
        <dbReference type="EMBL" id="AFK21233.1"/>
    </source>
</evidence>
<proteinExistence type="predicted"/>
<dbReference type="GO" id="GO:0008237">
    <property type="term" value="F:metallopeptidase activity"/>
    <property type="evidence" value="ECO:0007669"/>
    <property type="project" value="InterPro"/>
</dbReference>
<dbReference type="HOGENOM" id="CLU_490596_0_0_2"/>
<evidence type="ECO:0000313" key="3">
    <source>
        <dbReference type="Proteomes" id="UP000006469"/>
    </source>
</evidence>
<name>I3RAH3_HALMT</name>
<sequence>MTRHQQFTLVVIFIVVATVLGSVPPSVTATETVPTESTLGADQLLGAGLAEEGRSIDDGERVAAIDNSTHDDGEGEDDCVVDDDDHVDDKEDDGFEFGDEDEANYIDDDEDDEDNFEFDDEGDEDDHEDSFEFDDEGGEDDHEDSFEFDDEGDEDDHEDSFEFDDEGDEDDHKDNFEFDDEGGEDDHEDSFEFDDEGDEDDPADDDEDDEDGFEFDDEDRADHTDDDEDDGDGFEFDIHDEDNPVYVEEGESEPTDDAVEQSGPWGSEPVVIALETPDDGRNYTSLVNEATTFWEANDARYLGSEIDYEVDADARNPDLVVRFSDDIPECSGQVDAVGCAPYITDERQIDRPMTAHIRTGFSDDSTAEIIEHELGHTLGLAHGDEPAELMDATGMVYTLPRTNATEKAFPWADSHFTVYMNDSGAADPDAAREQVHHAFDYYDDDAPGMPDNLTFTYVDDPEKADIRLHVSFGETSPCAAGADSFAAASGYDPDGDKALETYDTLGIVLVDLDSDAVGWHVGYWTAHYLGAEDDEDKPEPFRNATYSDRRSEWWE</sequence>
<dbReference type="KEGG" id="hme:HFX_6108"/>